<protein>
    <submittedName>
        <fullName evidence="3">Acyltransferase-like protein</fullName>
    </submittedName>
</protein>
<dbReference type="InterPro" id="IPR002656">
    <property type="entry name" value="Acyl_transf_3_dom"/>
</dbReference>
<gene>
    <name evidence="3" type="ORF">C7383_1016</name>
</gene>
<keyword evidence="1" id="KW-0812">Transmembrane</keyword>
<evidence type="ECO:0000313" key="3">
    <source>
        <dbReference type="EMBL" id="PWJ78638.1"/>
    </source>
</evidence>
<name>A0AB73T8P6_9FIRM</name>
<organism evidence="3 4">
    <name type="scientific">Murimonas intestini</name>
    <dbReference type="NCBI Taxonomy" id="1337051"/>
    <lineage>
        <taxon>Bacteria</taxon>
        <taxon>Bacillati</taxon>
        <taxon>Bacillota</taxon>
        <taxon>Clostridia</taxon>
        <taxon>Lachnospirales</taxon>
        <taxon>Lachnospiraceae</taxon>
        <taxon>Murimonas</taxon>
    </lineage>
</organism>
<comment type="caution">
    <text evidence="3">The sequence shown here is derived from an EMBL/GenBank/DDBJ whole genome shotgun (WGS) entry which is preliminary data.</text>
</comment>
<keyword evidence="4" id="KW-1185">Reference proteome</keyword>
<keyword evidence="1" id="KW-0472">Membrane</keyword>
<dbReference type="RefSeq" id="WP_109624093.1">
    <property type="nucleotide sequence ID" value="NZ_JANKBI010000001.1"/>
</dbReference>
<dbReference type="EMBL" id="QGGY01000001">
    <property type="protein sequence ID" value="PWJ78638.1"/>
    <property type="molecule type" value="Genomic_DNA"/>
</dbReference>
<feature type="transmembrane region" description="Helical" evidence="1">
    <location>
        <begin position="308"/>
        <end position="333"/>
    </location>
</feature>
<feature type="transmembrane region" description="Helical" evidence="1">
    <location>
        <begin position="248"/>
        <end position="266"/>
    </location>
</feature>
<dbReference type="Proteomes" id="UP000245412">
    <property type="component" value="Unassembled WGS sequence"/>
</dbReference>
<keyword evidence="1" id="KW-1133">Transmembrane helix</keyword>
<feature type="transmembrane region" description="Helical" evidence="1">
    <location>
        <begin position="167"/>
        <end position="184"/>
    </location>
</feature>
<feature type="transmembrane region" description="Helical" evidence="1">
    <location>
        <begin position="190"/>
        <end position="207"/>
    </location>
</feature>
<evidence type="ECO:0000313" key="4">
    <source>
        <dbReference type="Proteomes" id="UP000245412"/>
    </source>
</evidence>
<feature type="transmembrane region" description="Helical" evidence="1">
    <location>
        <begin position="219"/>
        <end position="242"/>
    </location>
</feature>
<evidence type="ECO:0000256" key="1">
    <source>
        <dbReference type="SAM" id="Phobius"/>
    </source>
</evidence>
<feature type="domain" description="Acyltransferase 3" evidence="2">
    <location>
        <begin position="36"/>
        <end position="325"/>
    </location>
</feature>
<dbReference type="Pfam" id="PF01757">
    <property type="entry name" value="Acyl_transf_3"/>
    <property type="match status" value="1"/>
</dbReference>
<proteinExistence type="predicted"/>
<dbReference type="GO" id="GO:0016747">
    <property type="term" value="F:acyltransferase activity, transferring groups other than amino-acyl groups"/>
    <property type="evidence" value="ECO:0007669"/>
    <property type="project" value="InterPro"/>
</dbReference>
<feature type="transmembrane region" description="Helical" evidence="1">
    <location>
        <begin position="56"/>
        <end position="77"/>
    </location>
</feature>
<feature type="transmembrane region" description="Helical" evidence="1">
    <location>
        <begin position="139"/>
        <end position="160"/>
    </location>
</feature>
<dbReference type="AlphaFoldDB" id="A0AB73T8P6"/>
<feature type="transmembrane region" description="Helical" evidence="1">
    <location>
        <begin position="98"/>
        <end position="119"/>
    </location>
</feature>
<reference evidence="3 4" key="1">
    <citation type="submission" date="2018-05" db="EMBL/GenBank/DDBJ databases">
        <authorList>
            <person name="Goeker M."/>
            <person name="Huntemann M."/>
            <person name="Clum A."/>
            <person name="Pillay M."/>
            <person name="Palaniappan K."/>
            <person name="Varghese N."/>
            <person name="Mikhailova N."/>
            <person name="Stamatis D."/>
            <person name="Reddy T."/>
            <person name="Daum C."/>
            <person name="Shapiro N."/>
            <person name="Ivanova N."/>
            <person name="Kyrpides N."/>
            <person name="Woyke T."/>
        </authorList>
    </citation>
    <scope>NUCLEOTIDE SEQUENCE [LARGE SCALE GENOMIC DNA]</scope>
    <source>
        <strain evidence="3 4">DSM 26524</strain>
    </source>
</reference>
<evidence type="ECO:0000259" key="2">
    <source>
        <dbReference type="Pfam" id="PF01757"/>
    </source>
</evidence>
<accession>A0AB73T8P6</accession>
<sequence>MLLVLFLSFLVFWKITIVNPPSLSMNEVLDYDSCSIIKGILAIVVMSGHISKRLGILFFLDKAGVLAVGIFFFLSGYGLMKKYSEKKLTVSNFLFRRYLLILIPCSVAYILIVLLNMILQTGKYTSLKNVLGVGISQFINWYILVILFLYTVFFISFKIIKNNRNRILFTCIITFLFMLLGYFLHINRVYWGGAFCFSLGMAFKEYAPMIMKITKKFYWYILLAVLLILCVSCIIFFSLNQYSFIGDFVSRNIATLMSAILCYLFLYKIKPKNFLNLITAKLSYEIYIVHVSMLDLFQFSWLKIDSSIFYICAVILSSLFLAYVIHNICIVIFKKIGFK</sequence>